<evidence type="ECO:0000259" key="1">
    <source>
        <dbReference type="Pfam" id="PF13966"/>
    </source>
</evidence>
<feature type="domain" description="Reverse transcriptase zinc-binding" evidence="1">
    <location>
        <begin position="38"/>
        <end position="120"/>
    </location>
</feature>
<sequence>MDITTSKITAGTTLTVPLSPDGDDVFEWVAGDSPLRVFRSSTTWEVLRPRQEKQDWVDIIWFKGAVPKHSFTMWVMNYDRLPTRSRFAGWGMMVSAKCAFCSRYDETRDHLMLTCEYSQYV</sequence>
<dbReference type="OrthoDB" id="1099454at2759"/>
<dbReference type="GeneID" id="108829018"/>
<dbReference type="InterPro" id="IPR026960">
    <property type="entry name" value="RVT-Znf"/>
</dbReference>
<evidence type="ECO:0000313" key="2">
    <source>
        <dbReference type="Proteomes" id="UP000504610"/>
    </source>
</evidence>
<keyword evidence="2" id="KW-1185">Reference proteome</keyword>
<protein>
    <submittedName>
        <fullName evidence="3">Uncharacterized protein LOC108829018</fullName>
    </submittedName>
</protein>
<dbReference type="RefSeq" id="XP_018458169.2">
    <property type="nucleotide sequence ID" value="XM_018602667.2"/>
</dbReference>
<dbReference type="Pfam" id="PF13966">
    <property type="entry name" value="zf-RVT"/>
    <property type="match status" value="1"/>
</dbReference>
<gene>
    <name evidence="3" type="primary">LOC108829018</name>
</gene>
<dbReference type="KEGG" id="rsz:108829018"/>
<dbReference type="Proteomes" id="UP000504610">
    <property type="component" value="Chromosome 4"/>
</dbReference>
<reference evidence="2" key="1">
    <citation type="journal article" date="2019" name="Database">
        <title>The radish genome database (RadishGD): an integrated information resource for radish genomics.</title>
        <authorList>
            <person name="Yu H.J."/>
            <person name="Baek S."/>
            <person name="Lee Y.J."/>
            <person name="Cho A."/>
            <person name="Mun J.H."/>
        </authorList>
    </citation>
    <scope>NUCLEOTIDE SEQUENCE [LARGE SCALE GENOMIC DNA]</scope>
    <source>
        <strain evidence="2">cv. WK10039</strain>
    </source>
</reference>
<name>A0A6J0LEV6_RAPSA</name>
<accession>A0A6J0LEV6</accession>
<reference evidence="3" key="2">
    <citation type="submission" date="2025-08" db="UniProtKB">
        <authorList>
            <consortium name="RefSeq"/>
        </authorList>
    </citation>
    <scope>IDENTIFICATION</scope>
    <source>
        <tissue evidence="3">Leaf</tissue>
    </source>
</reference>
<evidence type="ECO:0000313" key="3">
    <source>
        <dbReference type="RefSeq" id="XP_018458169.2"/>
    </source>
</evidence>
<proteinExistence type="predicted"/>
<organism evidence="2 3">
    <name type="scientific">Raphanus sativus</name>
    <name type="common">Radish</name>
    <name type="synonym">Raphanus raphanistrum var. sativus</name>
    <dbReference type="NCBI Taxonomy" id="3726"/>
    <lineage>
        <taxon>Eukaryota</taxon>
        <taxon>Viridiplantae</taxon>
        <taxon>Streptophyta</taxon>
        <taxon>Embryophyta</taxon>
        <taxon>Tracheophyta</taxon>
        <taxon>Spermatophyta</taxon>
        <taxon>Magnoliopsida</taxon>
        <taxon>eudicotyledons</taxon>
        <taxon>Gunneridae</taxon>
        <taxon>Pentapetalae</taxon>
        <taxon>rosids</taxon>
        <taxon>malvids</taxon>
        <taxon>Brassicales</taxon>
        <taxon>Brassicaceae</taxon>
        <taxon>Brassiceae</taxon>
        <taxon>Raphanus</taxon>
    </lineage>
</organism>
<dbReference type="AlphaFoldDB" id="A0A6J0LEV6"/>